<keyword evidence="2" id="KW-0547">Nucleotide-binding</keyword>
<keyword evidence="2" id="KW-0067">ATP-binding</keyword>
<dbReference type="InterPro" id="IPR003594">
    <property type="entry name" value="HATPase_dom"/>
</dbReference>
<sequence>MPSDREPEAGQPLFQTAVSSSLENVRLLADAACGALAPVLGDMDLIKVQIGLVEAANNVVKHACRDREDHTLSLSCTVSGGVVTLVLEDDGFPPAVDLNRNAAASGAGPVPDGMAESGRGLWLMRQCFASIRFESGNGLNRLFLRFEPEA</sequence>
<dbReference type="AlphaFoldDB" id="A0A3S1CFP5"/>
<keyword evidence="3" id="KW-1185">Reference proteome</keyword>
<gene>
    <name evidence="2" type="ORF">EJ913_18230</name>
</gene>
<feature type="domain" description="Histidine kinase/HSP90-like ATPase" evidence="1">
    <location>
        <begin position="19"/>
        <end position="145"/>
    </location>
</feature>
<reference evidence="2 3" key="1">
    <citation type="submission" date="2018-12" db="EMBL/GenBank/DDBJ databases">
        <authorList>
            <person name="Yang Y."/>
        </authorList>
    </citation>
    <scope>NUCLEOTIDE SEQUENCE [LARGE SCALE GENOMIC DNA]</scope>
    <source>
        <strain evidence="2 3">GSF71</strain>
    </source>
</reference>
<dbReference type="OrthoDB" id="9792240at2"/>
<evidence type="ECO:0000313" key="3">
    <source>
        <dbReference type="Proteomes" id="UP000280346"/>
    </source>
</evidence>
<dbReference type="Gene3D" id="3.30.565.10">
    <property type="entry name" value="Histidine kinase-like ATPase, C-terminal domain"/>
    <property type="match status" value="1"/>
</dbReference>
<protein>
    <submittedName>
        <fullName evidence="2">ATP-binding protein</fullName>
    </submittedName>
</protein>
<organism evidence="2 3">
    <name type="scientific">Azospirillum doebereinerae</name>
    <dbReference type="NCBI Taxonomy" id="92933"/>
    <lineage>
        <taxon>Bacteria</taxon>
        <taxon>Pseudomonadati</taxon>
        <taxon>Pseudomonadota</taxon>
        <taxon>Alphaproteobacteria</taxon>
        <taxon>Rhodospirillales</taxon>
        <taxon>Azospirillaceae</taxon>
        <taxon>Azospirillum</taxon>
    </lineage>
</organism>
<comment type="caution">
    <text evidence="2">The sequence shown here is derived from an EMBL/GenBank/DDBJ whole genome shotgun (WGS) entry which is preliminary data.</text>
</comment>
<proteinExistence type="predicted"/>
<dbReference type="RefSeq" id="WP_127000468.1">
    <property type="nucleotide sequence ID" value="NZ_JBNPXW010000013.1"/>
</dbReference>
<dbReference type="GO" id="GO:0005524">
    <property type="term" value="F:ATP binding"/>
    <property type="evidence" value="ECO:0007669"/>
    <property type="project" value="UniProtKB-KW"/>
</dbReference>
<name>A0A3S1CFP5_9PROT</name>
<accession>A0A3S1CFP5</accession>
<dbReference type="EMBL" id="RZIJ01000015">
    <property type="protein sequence ID" value="RUQ68060.1"/>
    <property type="molecule type" value="Genomic_DNA"/>
</dbReference>
<dbReference type="InterPro" id="IPR036890">
    <property type="entry name" value="HATPase_C_sf"/>
</dbReference>
<dbReference type="Pfam" id="PF13581">
    <property type="entry name" value="HATPase_c_2"/>
    <property type="match status" value="1"/>
</dbReference>
<dbReference type="Proteomes" id="UP000280346">
    <property type="component" value="Unassembled WGS sequence"/>
</dbReference>
<evidence type="ECO:0000259" key="1">
    <source>
        <dbReference type="Pfam" id="PF13581"/>
    </source>
</evidence>
<evidence type="ECO:0000313" key="2">
    <source>
        <dbReference type="EMBL" id="RUQ68060.1"/>
    </source>
</evidence>
<dbReference type="SUPFAM" id="SSF55874">
    <property type="entry name" value="ATPase domain of HSP90 chaperone/DNA topoisomerase II/histidine kinase"/>
    <property type="match status" value="1"/>
</dbReference>
<dbReference type="CDD" id="cd16936">
    <property type="entry name" value="HATPase_RsbW-like"/>
    <property type="match status" value="1"/>
</dbReference>